<evidence type="ECO:0000313" key="4">
    <source>
        <dbReference type="Proteomes" id="UP000199406"/>
    </source>
</evidence>
<evidence type="ECO:0000256" key="2">
    <source>
        <dbReference type="SAM" id="Phobius"/>
    </source>
</evidence>
<dbReference type="EMBL" id="FNBT01000008">
    <property type="protein sequence ID" value="SDF88016.1"/>
    <property type="molecule type" value="Genomic_DNA"/>
</dbReference>
<name>A0A1G7PP72_9ACTN</name>
<protein>
    <submittedName>
        <fullName evidence="3">Uncharacterized protein</fullName>
    </submittedName>
</protein>
<dbReference type="STRING" id="1550231.SAMN05660662_3660"/>
<accession>A0A1G7PP72</accession>
<feature type="compositionally biased region" description="Pro residues" evidence="1">
    <location>
        <begin position="220"/>
        <end position="236"/>
    </location>
</feature>
<feature type="compositionally biased region" description="Pro residues" evidence="1">
    <location>
        <begin position="1"/>
        <end position="39"/>
    </location>
</feature>
<dbReference type="AlphaFoldDB" id="A0A1G7PP72"/>
<sequence length="252" mass="26029">MTSSQPPQPPVGGQPPQGSPQPGYGPPPGSQPAAGPPPGHSAYGQPSNTGGTDVSFDPKRLKMADYAIAGLTLLFLVLSFFTWYDFGDDFFGVDVSVSGWTDGQVKFAFFLFLLATVWALLPAVTHLEVGFPRSLVTVGLAALGFLLTLFAWFDTFDFEFSIFALLGMLTAAAILGFAVLSLLPELRNGPAMPGALSGAAQWANRPASGAGQDARSHGQPGPPPAQPPTYRPPGSPGQPGAPGGPDRPGGPA</sequence>
<proteinExistence type="predicted"/>
<organism evidence="3 4">
    <name type="scientific">Blastococcus aurantiacus</name>
    <dbReference type="NCBI Taxonomy" id="1550231"/>
    <lineage>
        <taxon>Bacteria</taxon>
        <taxon>Bacillati</taxon>
        <taxon>Actinomycetota</taxon>
        <taxon>Actinomycetes</taxon>
        <taxon>Geodermatophilales</taxon>
        <taxon>Geodermatophilaceae</taxon>
        <taxon>Blastococcus</taxon>
    </lineage>
</organism>
<feature type="transmembrane region" description="Helical" evidence="2">
    <location>
        <begin position="160"/>
        <end position="183"/>
    </location>
</feature>
<dbReference type="OrthoDB" id="5194743at2"/>
<feature type="region of interest" description="Disordered" evidence="1">
    <location>
        <begin position="1"/>
        <end position="50"/>
    </location>
</feature>
<feature type="transmembrane region" description="Helical" evidence="2">
    <location>
        <begin position="104"/>
        <end position="123"/>
    </location>
</feature>
<dbReference type="Proteomes" id="UP000199406">
    <property type="component" value="Unassembled WGS sequence"/>
</dbReference>
<feature type="transmembrane region" description="Helical" evidence="2">
    <location>
        <begin position="66"/>
        <end position="84"/>
    </location>
</feature>
<reference evidence="4" key="1">
    <citation type="submission" date="2016-10" db="EMBL/GenBank/DDBJ databases">
        <authorList>
            <person name="Varghese N."/>
            <person name="Submissions S."/>
        </authorList>
    </citation>
    <scope>NUCLEOTIDE SEQUENCE [LARGE SCALE GENOMIC DNA]</scope>
    <source>
        <strain evidence="4">DSM 44268</strain>
    </source>
</reference>
<keyword evidence="2" id="KW-1133">Transmembrane helix</keyword>
<dbReference type="RefSeq" id="WP_143030432.1">
    <property type="nucleotide sequence ID" value="NZ_FNBT01000008.1"/>
</dbReference>
<feature type="region of interest" description="Disordered" evidence="1">
    <location>
        <begin position="202"/>
        <end position="252"/>
    </location>
</feature>
<evidence type="ECO:0000256" key="1">
    <source>
        <dbReference type="SAM" id="MobiDB-lite"/>
    </source>
</evidence>
<feature type="transmembrane region" description="Helical" evidence="2">
    <location>
        <begin position="135"/>
        <end position="154"/>
    </location>
</feature>
<keyword evidence="2" id="KW-0472">Membrane</keyword>
<evidence type="ECO:0000313" key="3">
    <source>
        <dbReference type="EMBL" id="SDF88016.1"/>
    </source>
</evidence>
<keyword evidence="2" id="KW-0812">Transmembrane</keyword>
<feature type="compositionally biased region" description="Gly residues" evidence="1">
    <location>
        <begin position="240"/>
        <end position="252"/>
    </location>
</feature>
<keyword evidence="4" id="KW-1185">Reference proteome</keyword>
<gene>
    <name evidence="3" type="ORF">SAMN05660662_3660</name>
</gene>